<dbReference type="Proteomes" id="UP000660729">
    <property type="component" value="Unassembled WGS sequence"/>
</dbReference>
<comment type="caution">
    <text evidence="2">The sequence shown here is derived from an EMBL/GenBank/DDBJ whole genome shotgun (WGS) entry which is preliminary data.</text>
</comment>
<keyword evidence="1" id="KW-0732">Signal</keyword>
<protein>
    <submittedName>
        <fullName evidence="2">Uncharacterized protein</fullName>
    </submittedName>
</protein>
<dbReference type="OrthoDB" id="3489571at2759"/>
<dbReference type="EMBL" id="JABCIY010000091">
    <property type="protein sequence ID" value="KAF7193186.1"/>
    <property type="molecule type" value="Genomic_DNA"/>
</dbReference>
<evidence type="ECO:0000313" key="2">
    <source>
        <dbReference type="EMBL" id="KAF7193186.1"/>
    </source>
</evidence>
<evidence type="ECO:0000256" key="1">
    <source>
        <dbReference type="SAM" id="SignalP"/>
    </source>
</evidence>
<name>A0A8H6RIP1_9PEZI</name>
<proteinExistence type="predicted"/>
<gene>
    <name evidence="2" type="ORF">HII31_05412</name>
</gene>
<keyword evidence="3" id="KW-1185">Reference proteome</keyword>
<dbReference type="AlphaFoldDB" id="A0A8H6RIP1"/>
<evidence type="ECO:0000313" key="3">
    <source>
        <dbReference type="Proteomes" id="UP000660729"/>
    </source>
</evidence>
<feature type="signal peptide" evidence="1">
    <location>
        <begin position="1"/>
        <end position="19"/>
    </location>
</feature>
<feature type="chain" id="PRO_5034868917" evidence="1">
    <location>
        <begin position="20"/>
        <end position="116"/>
    </location>
</feature>
<organism evidence="2 3">
    <name type="scientific">Pseudocercospora fuligena</name>
    <dbReference type="NCBI Taxonomy" id="685502"/>
    <lineage>
        <taxon>Eukaryota</taxon>
        <taxon>Fungi</taxon>
        <taxon>Dikarya</taxon>
        <taxon>Ascomycota</taxon>
        <taxon>Pezizomycotina</taxon>
        <taxon>Dothideomycetes</taxon>
        <taxon>Dothideomycetidae</taxon>
        <taxon>Mycosphaerellales</taxon>
        <taxon>Mycosphaerellaceae</taxon>
        <taxon>Pseudocercospora</taxon>
    </lineage>
</organism>
<sequence length="116" mass="12851">MQFLTTALLAASLATVSFGKLHNAAVCVKDRSVRPFGGTPFSPSHNWLKDYEILPESTKCACEYYHNRNTGDKQWDKCPDCSFDGFQCNSAGWHIGGDEMNHYCTKYCGAEGSEAN</sequence>
<reference evidence="2" key="1">
    <citation type="submission" date="2020-04" db="EMBL/GenBank/DDBJ databases">
        <title>Draft genome resource of the tomato pathogen Pseudocercospora fuligena.</title>
        <authorList>
            <person name="Zaccaron A."/>
        </authorList>
    </citation>
    <scope>NUCLEOTIDE SEQUENCE</scope>
    <source>
        <strain evidence="2">PF001</strain>
    </source>
</reference>
<accession>A0A8H6RIP1</accession>